<dbReference type="PANTHER" id="PTHR43364">
    <property type="entry name" value="NADH-SPECIFIC METHYLGLYOXAL REDUCTASE-RELATED"/>
    <property type="match status" value="1"/>
</dbReference>
<comment type="caution">
    <text evidence="1">The sequence shown here is derived from an EMBL/GenBank/DDBJ whole genome shotgun (WGS) entry which is preliminary data.</text>
</comment>
<sequence length="324" mass="34595">MHMRMRTVGASGLKVSAIGLGSLTWGGQTDARKVRSLVRRFVDAGGNLVDTAPAYGGGFAEQLIGKLTHTDISRDDLVIATKAGFIVEGHKRIVDTSRSALLRDLEGSLRRLHTDHVDLWQVHAWGDAPIEETCAALDHAVTSGMARYVGVSNFVGWQAATAATWQRATGTRTPLVSNQVEYSLLARRAEIEVVPSAQHHGMGLLAWSALGRGVLGGRYRHGTPKDSRGGSDRLSWFVQPYLTRKSNAVVEAIVKAADGLGATVPQIALAWVRDAPVVASALVGPRTTSQLEELLGADEVSLPKEITSALDDITGGPNLAREEA</sequence>
<dbReference type="OrthoDB" id="3664926at2"/>
<dbReference type="Proteomes" id="UP000226191">
    <property type="component" value="Unassembled WGS sequence"/>
</dbReference>
<accession>A0A2B7IXK6</accession>
<dbReference type="SUPFAM" id="SSF51430">
    <property type="entry name" value="NAD(P)-linked oxidoreductase"/>
    <property type="match status" value="1"/>
</dbReference>
<evidence type="ECO:0000313" key="1">
    <source>
        <dbReference type="EMBL" id="PGF33064.1"/>
    </source>
</evidence>
<dbReference type="Pfam" id="PF00248">
    <property type="entry name" value="Aldo_ket_red"/>
    <property type="match status" value="1"/>
</dbReference>
<reference evidence="1 2" key="1">
    <citation type="submission" date="2017-02" db="EMBL/GenBank/DDBJ databases">
        <title>Prevalence of linear plasmids in Cutibacterium acnes isolates obtained from cancerous prostatic tissue.</title>
        <authorList>
            <person name="Davidsson S."/>
            <person name="Bruggemann H."/>
        </authorList>
    </citation>
    <scope>NUCLEOTIDE SEQUENCE [LARGE SCALE GENOMIC DNA]</scope>
    <source>
        <strain evidence="1 2">11-78</strain>
    </source>
</reference>
<dbReference type="AlphaFoldDB" id="A0A2B7IXK6"/>
<dbReference type="EMBL" id="MVCE01000004">
    <property type="protein sequence ID" value="PGF33064.1"/>
    <property type="molecule type" value="Genomic_DNA"/>
</dbReference>
<gene>
    <name evidence="1" type="ORF">B1B09_08995</name>
</gene>
<organism evidence="1 2">
    <name type="scientific">Cutibacterium acnes</name>
    <name type="common">Propionibacterium acnes</name>
    <dbReference type="NCBI Taxonomy" id="1747"/>
    <lineage>
        <taxon>Bacteria</taxon>
        <taxon>Bacillati</taxon>
        <taxon>Actinomycetota</taxon>
        <taxon>Actinomycetes</taxon>
        <taxon>Propionibacteriales</taxon>
        <taxon>Propionibacteriaceae</taxon>
        <taxon>Cutibacterium</taxon>
    </lineage>
</organism>
<dbReference type="Gene3D" id="3.20.20.100">
    <property type="entry name" value="NADP-dependent oxidoreductase domain"/>
    <property type="match status" value="1"/>
</dbReference>
<dbReference type="InterPro" id="IPR023210">
    <property type="entry name" value="NADP_OxRdtase_dom"/>
</dbReference>
<dbReference type="PANTHER" id="PTHR43364:SF18">
    <property type="entry name" value="OXIDOREDUCTASE"/>
    <property type="match status" value="1"/>
</dbReference>
<dbReference type="RefSeq" id="WP_002519334.1">
    <property type="nucleotide sequence ID" value="NZ_AP019664.1"/>
</dbReference>
<name>A0A2B7IXK6_CUTAC</name>
<protein>
    <submittedName>
        <fullName evidence="1">Aldo/keto reductase</fullName>
    </submittedName>
</protein>
<evidence type="ECO:0000313" key="2">
    <source>
        <dbReference type="Proteomes" id="UP000226191"/>
    </source>
</evidence>
<proteinExistence type="predicted"/>
<dbReference type="InterPro" id="IPR036812">
    <property type="entry name" value="NAD(P)_OxRdtase_dom_sf"/>
</dbReference>
<dbReference type="InterPro" id="IPR050523">
    <property type="entry name" value="AKR_Detox_Biosynth"/>
</dbReference>
<dbReference type="GO" id="GO:0005829">
    <property type="term" value="C:cytosol"/>
    <property type="evidence" value="ECO:0007669"/>
    <property type="project" value="TreeGrafter"/>
</dbReference>
<dbReference type="GeneID" id="92857398"/>